<reference evidence="5" key="1">
    <citation type="submission" date="2020-08" db="EMBL/GenBank/DDBJ databases">
        <title>Genome sequencing and assembly of the red palm weevil Rhynchophorus ferrugineus.</title>
        <authorList>
            <person name="Dias G.B."/>
            <person name="Bergman C.M."/>
            <person name="Manee M."/>
        </authorList>
    </citation>
    <scope>NUCLEOTIDE SEQUENCE</scope>
    <source>
        <strain evidence="5">AA-2017</strain>
        <tissue evidence="5">Whole larva</tissue>
    </source>
</reference>
<feature type="domain" description="PCI" evidence="4">
    <location>
        <begin position="139"/>
        <end position="317"/>
    </location>
</feature>
<dbReference type="GO" id="GO:0006368">
    <property type="term" value="P:transcription elongation by RNA polymerase II"/>
    <property type="evidence" value="ECO:0007669"/>
    <property type="project" value="TreeGrafter"/>
</dbReference>
<evidence type="ECO:0000313" key="6">
    <source>
        <dbReference type="Proteomes" id="UP000625711"/>
    </source>
</evidence>
<dbReference type="GO" id="GO:0070390">
    <property type="term" value="C:transcription export complex 2"/>
    <property type="evidence" value="ECO:0007669"/>
    <property type="project" value="TreeGrafter"/>
</dbReference>
<gene>
    <name evidence="5" type="ORF">GWI33_000003</name>
</gene>
<dbReference type="GO" id="GO:0016973">
    <property type="term" value="P:poly(A)+ mRNA export from nucleus"/>
    <property type="evidence" value="ECO:0007669"/>
    <property type="project" value="TreeGrafter"/>
</dbReference>
<evidence type="ECO:0000256" key="3">
    <source>
        <dbReference type="ARBA" id="ARBA00072421"/>
    </source>
</evidence>
<dbReference type="GO" id="GO:0000973">
    <property type="term" value="P:post-transcriptional tethering of RNA polymerase II gene DNA at nuclear periphery"/>
    <property type="evidence" value="ECO:0007669"/>
    <property type="project" value="TreeGrafter"/>
</dbReference>
<protein>
    <recommendedName>
        <fullName evidence="3">PCI domain-containing protein 2 homolog</fullName>
    </recommendedName>
    <alternativeName>
        <fullName evidence="2">CSN12-like protein</fullName>
    </alternativeName>
</protein>
<name>A0A834ML91_RHYFE</name>
<organism evidence="5 6">
    <name type="scientific">Rhynchophorus ferrugineus</name>
    <name type="common">Red palm weevil</name>
    <name type="synonym">Curculio ferrugineus</name>
    <dbReference type="NCBI Taxonomy" id="354439"/>
    <lineage>
        <taxon>Eukaryota</taxon>
        <taxon>Metazoa</taxon>
        <taxon>Ecdysozoa</taxon>
        <taxon>Arthropoda</taxon>
        <taxon>Hexapoda</taxon>
        <taxon>Insecta</taxon>
        <taxon>Pterygota</taxon>
        <taxon>Neoptera</taxon>
        <taxon>Endopterygota</taxon>
        <taxon>Coleoptera</taxon>
        <taxon>Polyphaga</taxon>
        <taxon>Cucujiformia</taxon>
        <taxon>Curculionidae</taxon>
        <taxon>Dryophthorinae</taxon>
        <taxon>Rhynchophorus</taxon>
    </lineage>
</organism>
<dbReference type="PANTHER" id="PTHR12732">
    <property type="entry name" value="UNCHARACTERIZED PROTEASOME COMPONENT REGION PCI-CONTAINING"/>
    <property type="match status" value="1"/>
</dbReference>
<dbReference type="PROSITE" id="PS50250">
    <property type="entry name" value="PCI"/>
    <property type="match status" value="1"/>
</dbReference>
<dbReference type="OrthoDB" id="10252687at2759"/>
<accession>A0A834ML91</accession>
<dbReference type="PANTHER" id="PTHR12732:SF0">
    <property type="entry name" value="PCI DOMAIN-CONTAINING PROTEIN 2"/>
    <property type="match status" value="1"/>
</dbReference>
<dbReference type="FunFam" id="1.10.10.10:FF:000146">
    <property type="entry name" value="PCI domain-containing protein 2 homolog"/>
    <property type="match status" value="1"/>
</dbReference>
<dbReference type="Proteomes" id="UP000625711">
    <property type="component" value="Unassembled WGS sequence"/>
</dbReference>
<sequence>MTFMNVANYLQIIDRSWRSCNGQTVSMFVSIRHDHAKYRNYYIENPENMVEKFLPAPVDELVIYHLKCLYAISMDDFLSAYQFQTGLVQAFTKILQAQKEENWSLPIMNVVCSDLRFIAQQAEKQRVGVSEKPGEFLEKAADSLMGCFRICAGDTRTDNRDTKRKGMLALVVKLCLIVIIKRQIMKILLGYIPNRKVLEKYNVLEFWDLVQAVCQGNLKWFDEIMEKHESFFIACGIYLIVDKLKIIAYRNLFKKVYLILSTHQIPVESLQTALEFLGQDVDLDETQCIVANLINEGKIKGYISHQHRKVVVSKQNPFPPLTST</sequence>
<dbReference type="InterPro" id="IPR036388">
    <property type="entry name" value="WH-like_DNA-bd_sf"/>
</dbReference>
<evidence type="ECO:0000256" key="2">
    <source>
        <dbReference type="ARBA" id="ARBA00033214"/>
    </source>
</evidence>
<keyword evidence="6" id="KW-1185">Reference proteome</keyword>
<dbReference type="Pfam" id="PF01399">
    <property type="entry name" value="PCI"/>
    <property type="match status" value="1"/>
</dbReference>
<dbReference type="Gene3D" id="1.10.10.10">
    <property type="entry name" value="Winged helix-like DNA-binding domain superfamily/Winged helix DNA-binding domain"/>
    <property type="match status" value="1"/>
</dbReference>
<dbReference type="AlphaFoldDB" id="A0A834ML91"/>
<comment type="caution">
    <text evidence="5">The sequence shown here is derived from an EMBL/GenBank/DDBJ whole genome shotgun (WGS) entry which is preliminary data.</text>
</comment>
<evidence type="ECO:0000259" key="4">
    <source>
        <dbReference type="PROSITE" id="PS50250"/>
    </source>
</evidence>
<dbReference type="InterPro" id="IPR045114">
    <property type="entry name" value="Csn12-like"/>
</dbReference>
<evidence type="ECO:0000256" key="1">
    <source>
        <dbReference type="ARBA" id="ARBA00025771"/>
    </source>
</evidence>
<comment type="similarity">
    <text evidence="1">Belongs to the CSN12 family.</text>
</comment>
<dbReference type="EMBL" id="JAACXV010000001">
    <property type="protein sequence ID" value="KAF7287938.1"/>
    <property type="molecule type" value="Genomic_DNA"/>
</dbReference>
<dbReference type="InterPro" id="IPR000717">
    <property type="entry name" value="PCI_dom"/>
</dbReference>
<dbReference type="GO" id="GO:0003690">
    <property type="term" value="F:double-stranded DNA binding"/>
    <property type="evidence" value="ECO:0007669"/>
    <property type="project" value="InterPro"/>
</dbReference>
<dbReference type="GO" id="GO:0003723">
    <property type="term" value="F:RNA binding"/>
    <property type="evidence" value="ECO:0007669"/>
    <property type="project" value="InterPro"/>
</dbReference>
<proteinExistence type="inferred from homology"/>
<evidence type="ECO:0000313" key="5">
    <source>
        <dbReference type="EMBL" id="KAF7287938.1"/>
    </source>
</evidence>